<accession>A0AAV9X483</accession>
<keyword evidence="3" id="KW-1185">Reference proteome</keyword>
<feature type="chain" id="PRO_5043698762" evidence="1">
    <location>
        <begin position="22"/>
        <end position="374"/>
    </location>
</feature>
<keyword evidence="1" id="KW-0732">Signal</keyword>
<protein>
    <submittedName>
        <fullName evidence="2">Uncharacterized protein</fullName>
    </submittedName>
</protein>
<proteinExistence type="predicted"/>
<dbReference type="Proteomes" id="UP001365542">
    <property type="component" value="Unassembled WGS sequence"/>
</dbReference>
<dbReference type="EMBL" id="JAVHJO010000010">
    <property type="protein sequence ID" value="KAK6535515.1"/>
    <property type="molecule type" value="Genomic_DNA"/>
</dbReference>
<dbReference type="AlphaFoldDB" id="A0AAV9X483"/>
<name>A0AAV9X483_9PEZI</name>
<reference evidence="2 3" key="1">
    <citation type="submission" date="2019-10" db="EMBL/GenBank/DDBJ databases">
        <authorList>
            <person name="Palmer J.M."/>
        </authorList>
    </citation>
    <scope>NUCLEOTIDE SEQUENCE [LARGE SCALE GENOMIC DNA]</scope>
    <source>
        <strain evidence="2 3">TWF694</strain>
    </source>
</reference>
<organism evidence="2 3">
    <name type="scientific">Orbilia ellipsospora</name>
    <dbReference type="NCBI Taxonomy" id="2528407"/>
    <lineage>
        <taxon>Eukaryota</taxon>
        <taxon>Fungi</taxon>
        <taxon>Dikarya</taxon>
        <taxon>Ascomycota</taxon>
        <taxon>Pezizomycotina</taxon>
        <taxon>Orbiliomycetes</taxon>
        <taxon>Orbiliales</taxon>
        <taxon>Orbiliaceae</taxon>
        <taxon>Orbilia</taxon>
    </lineage>
</organism>
<evidence type="ECO:0000313" key="2">
    <source>
        <dbReference type="EMBL" id="KAK6535515.1"/>
    </source>
</evidence>
<sequence>MKSISLWTAVSSVLLFSQVHAFGNRGAIERVLYWYSYVAETEQFASNPATAAYTIAPGCVGSRAGGRCNLYELLSYLWHPEPLQDPIIDRPTPADLQAEFESGKSPLDPTNEHNWPPRDIYTKINQYKINQISNPPGKKPNAIINLTRSVDANRLFTGSSGFYEALSRAGGPINTLDADNKALLNAHEPVSQYRLDIVSRGQTSADLGRFLRSSDFEKYRFPVPTAKNPDPESLEKAVRALMGDDTIRVRTRLIPTVPDTGKFGFQTFQSLDVDATVNNYAGDQARLRTALTEAHVNFMADVIDPVSGARTTSTYNLHVNALNSAETALAGARGCAVSSLIRLEKRSKLLSSFDMKRSHFEEIRDNLTSFVYVH</sequence>
<feature type="signal peptide" evidence="1">
    <location>
        <begin position="1"/>
        <end position="21"/>
    </location>
</feature>
<comment type="caution">
    <text evidence="2">The sequence shown here is derived from an EMBL/GenBank/DDBJ whole genome shotgun (WGS) entry which is preliminary data.</text>
</comment>
<evidence type="ECO:0000313" key="3">
    <source>
        <dbReference type="Proteomes" id="UP001365542"/>
    </source>
</evidence>
<evidence type="ECO:0000256" key="1">
    <source>
        <dbReference type="SAM" id="SignalP"/>
    </source>
</evidence>
<gene>
    <name evidence="2" type="ORF">TWF694_001970</name>
</gene>